<dbReference type="Proteomes" id="UP001626550">
    <property type="component" value="Unassembled WGS sequence"/>
</dbReference>
<dbReference type="GO" id="GO:0005813">
    <property type="term" value="C:centrosome"/>
    <property type="evidence" value="ECO:0007669"/>
    <property type="project" value="UniProtKB-SubCell"/>
</dbReference>
<evidence type="ECO:0000256" key="1">
    <source>
        <dbReference type="ARBA" id="ARBA00004120"/>
    </source>
</evidence>
<keyword evidence="4" id="KW-0963">Cytoplasm</keyword>
<evidence type="ECO:0000256" key="9">
    <source>
        <dbReference type="ARBA" id="ARBA00023273"/>
    </source>
</evidence>
<evidence type="ECO:0000256" key="4">
    <source>
        <dbReference type="ARBA" id="ARBA00022490"/>
    </source>
</evidence>
<keyword evidence="9" id="KW-0966">Cell projection</keyword>
<accession>A0ABD2PPL8</accession>
<keyword evidence="3" id="KW-0813">Transport</keyword>
<dbReference type="AlphaFoldDB" id="A0ABD2PPL8"/>
<keyword evidence="7" id="KW-0969">Cilium</keyword>
<comment type="caution">
    <text evidence="12">The sequence shown here is derived from an EMBL/GenBank/DDBJ whole genome shotgun (WGS) entry which is preliminary data.</text>
</comment>
<dbReference type="InterPro" id="IPR036873">
    <property type="entry name" value="Rhodanese-like_dom_sf"/>
</dbReference>
<comment type="similarity">
    <text evidence="10">Belongs to the CEP41 family.</text>
</comment>
<dbReference type="SMART" id="SM00450">
    <property type="entry name" value="RHOD"/>
    <property type="match status" value="1"/>
</dbReference>
<evidence type="ECO:0000256" key="8">
    <source>
        <dbReference type="ARBA" id="ARBA00023212"/>
    </source>
</evidence>
<evidence type="ECO:0000256" key="3">
    <source>
        <dbReference type="ARBA" id="ARBA00022448"/>
    </source>
</evidence>
<dbReference type="GO" id="GO:0015031">
    <property type="term" value="P:protein transport"/>
    <property type="evidence" value="ECO:0007669"/>
    <property type="project" value="UniProtKB-KW"/>
</dbReference>
<organism evidence="12 13">
    <name type="scientific">Cichlidogyrus casuarinus</name>
    <dbReference type="NCBI Taxonomy" id="1844966"/>
    <lineage>
        <taxon>Eukaryota</taxon>
        <taxon>Metazoa</taxon>
        <taxon>Spiralia</taxon>
        <taxon>Lophotrochozoa</taxon>
        <taxon>Platyhelminthes</taxon>
        <taxon>Monogenea</taxon>
        <taxon>Monopisthocotylea</taxon>
        <taxon>Dactylogyridea</taxon>
        <taxon>Ancyrocephalidae</taxon>
        <taxon>Cichlidogyrus</taxon>
    </lineage>
</organism>
<keyword evidence="6" id="KW-0653">Protein transport</keyword>
<protein>
    <submittedName>
        <fullName evidence="12">Centrosomal protein of 41 kDa</fullName>
    </submittedName>
</protein>
<dbReference type="SUPFAM" id="SSF52821">
    <property type="entry name" value="Rhodanese/Cell cycle control phosphatase"/>
    <property type="match status" value="1"/>
</dbReference>
<comment type="subcellular location">
    <subcellularLocation>
        <location evidence="1">Cytoplasm</location>
        <location evidence="1">Cytoskeleton</location>
        <location evidence="1">Cilium basal body</location>
    </subcellularLocation>
    <subcellularLocation>
        <location evidence="2">Cytoplasm</location>
        <location evidence="2">Cytoskeleton</location>
        <location evidence="2">Microtubule organizing center</location>
        <location evidence="2">Centrosome</location>
    </subcellularLocation>
</comment>
<evidence type="ECO:0000313" key="13">
    <source>
        <dbReference type="Proteomes" id="UP001626550"/>
    </source>
</evidence>
<keyword evidence="8" id="KW-0206">Cytoskeleton</keyword>
<evidence type="ECO:0000313" key="12">
    <source>
        <dbReference type="EMBL" id="KAL3308958.1"/>
    </source>
</evidence>
<dbReference type="Pfam" id="PF00581">
    <property type="entry name" value="Rhodanese"/>
    <property type="match status" value="1"/>
</dbReference>
<evidence type="ECO:0000256" key="7">
    <source>
        <dbReference type="ARBA" id="ARBA00023069"/>
    </source>
</evidence>
<dbReference type="PANTHER" id="PTHR44390">
    <property type="entry name" value="CENTROSOMAL PROTEIN OF 41 KDA"/>
    <property type="match status" value="1"/>
</dbReference>
<sequence>MQRCNESNVSEEPEEKGSFHKMYAKCPYLLIDVRLQDEFDIGHIIRATNYPTRLLGRSFNYETPEMFAYKNKPGFIIIIYDNDETLAPKAATTLVERGYENVLMLSGGLKVCWKKFPRGLIAGRIPEHLKEAILSTCGMSASRRSRYDPTSDLASDLSRKISLSTNETDNQSITSTSNFTCSTMRSRYSSRRRYEAWDFEPYCASDARKGTDDKEEFTQEDLTYLSMSVNSESH</sequence>
<evidence type="ECO:0000256" key="10">
    <source>
        <dbReference type="ARBA" id="ARBA00038465"/>
    </source>
</evidence>
<proteinExistence type="inferred from homology"/>
<keyword evidence="13" id="KW-1185">Reference proteome</keyword>
<reference evidence="12 13" key="1">
    <citation type="submission" date="2024-11" db="EMBL/GenBank/DDBJ databases">
        <title>Adaptive evolution of stress response genes in parasites aligns with host niche diversity.</title>
        <authorList>
            <person name="Hahn C."/>
            <person name="Resl P."/>
        </authorList>
    </citation>
    <scope>NUCLEOTIDE SEQUENCE [LARGE SCALE GENOMIC DNA]</scope>
    <source>
        <strain evidence="12">EGGRZ-B1_66</strain>
        <tissue evidence="12">Body</tissue>
    </source>
</reference>
<dbReference type="CDD" id="cd00158">
    <property type="entry name" value="RHOD"/>
    <property type="match status" value="1"/>
</dbReference>
<feature type="domain" description="Rhodanese" evidence="11">
    <location>
        <begin position="24"/>
        <end position="122"/>
    </location>
</feature>
<evidence type="ECO:0000259" key="11">
    <source>
        <dbReference type="PROSITE" id="PS50206"/>
    </source>
</evidence>
<keyword evidence="5" id="KW-0970">Cilium biogenesis/degradation</keyword>
<name>A0ABD2PPL8_9PLAT</name>
<evidence type="ECO:0000256" key="2">
    <source>
        <dbReference type="ARBA" id="ARBA00004300"/>
    </source>
</evidence>
<evidence type="ECO:0000256" key="5">
    <source>
        <dbReference type="ARBA" id="ARBA00022794"/>
    </source>
</evidence>
<dbReference type="GO" id="GO:0030030">
    <property type="term" value="P:cell projection organization"/>
    <property type="evidence" value="ECO:0007669"/>
    <property type="project" value="UniProtKB-KW"/>
</dbReference>
<dbReference type="Gene3D" id="3.40.250.10">
    <property type="entry name" value="Rhodanese-like domain"/>
    <property type="match status" value="1"/>
</dbReference>
<dbReference type="PANTHER" id="PTHR44390:SF1">
    <property type="entry name" value="CENTROSOMAL PROTEIN OF 41 KDA"/>
    <property type="match status" value="1"/>
</dbReference>
<dbReference type="InterPro" id="IPR001763">
    <property type="entry name" value="Rhodanese-like_dom"/>
</dbReference>
<evidence type="ECO:0000256" key="6">
    <source>
        <dbReference type="ARBA" id="ARBA00022927"/>
    </source>
</evidence>
<dbReference type="InterPro" id="IPR051889">
    <property type="entry name" value="CEP41"/>
</dbReference>
<gene>
    <name evidence="12" type="primary">CEP41</name>
    <name evidence="12" type="ORF">Ciccas_012503</name>
</gene>
<dbReference type="PROSITE" id="PS50206">
    <property type="entry name" value="RHODANESE_3"/>
    <property type="match status" value="1"/>
</dbReference>
<dbReference type="EMBL" id="JBJKFK010004483">
    <property type="protein sequence ID" value="KAL3308958.1"/>
    <property type="molecule type" value="Genomic_DNA"/>
</dbReference>